<evidence type="ECO:0000313" key="2">
    <source>
        <dbReference type="Proteomes" id="UP000672011"/>
    </source>
</evidence>
<evidence type="ECO:0000313" key="1">
    <source>
        <dbReference type="EMBL" id="QTV05092.1"/>
    </source>
</evidence>
<sequence>MNSISQDYDSIIDRVKVYGDKEAYSELFYHLKDTNFEGRTDTLMFYSKIMALKFNYEKAYIDYLDAVTEKYKIEKNIDDYSTINLSNLKTTEKNEIIEWLKIMLENKIISNIQYDEVIK</sequence>
<reference evidence="1 2" key="1">
    <citation type="journal article" date="2021" name="Int. J. Syst. Evol. Microbiol.">
        <title>Faecalibacter bovis sp. nov., isolated from cow faeces.</title>
        <authorList>
            <person name="Li F."/>
            <person name="Zhao W."/>
            <person name="Hong Q."/>
            <person name="Shao Q."/>
            <person name="Song J."/>
            <person name="Yang S."/>
        </authorList>
    </citation>
    <scope>NUCLEOTIDE SEQUENCE [LARGE SCALE GENOMIC DNA]</scope>
    <source>
        <strain evidence="1 2">ZY171143</strain>
    </source>
</reference>
<dbReference type="RefSeq" id="WP_230475717.1">
    <property type="nucleotide sequence ID" value="NZ_CP072842.1"/>
</dbReference>
<dbReference type="Proteomes" id="UP000672011">
    <property type="component" value="Chromosome"/>
</dbReference>
<accession>A0ABX7XB34</accession>
<gene>
    <name evidence="1" type="ORF">J9309_09855</name>
</gene>
<name>A0ABX7XB34_9FLAO</name>
<protein>
    <submittedName>
        <fullName evidence="1">Uncharacterized protein</fullName>
    </submittedName>
</protein>
<keyword evidence="2" id="KW-1185">Reference proteome</keyword>
<dbReference type="EMBL" id="CP072842">
    <property type="protein sequence ID" value="QTV05092.1"/>
    <property type="molecule type" value="Genomic_DNA"/>
</dbReference>
<proteinExistence type="predicted"/>
<reference evidence="2" key="2">
    <citation type="submission" date="2021-04" db="EMBL/GenBank/DDBJ databases">
        <title>Taxonomy of Flavobacteriaceae bacterium ZY171143.</title>
        <authorList>
            <person name="Li F."/>
        </authorList>
    </citation>
    <scope>NUCLEOTIDE SEQUENCE [LARGE SCALE GENOMIC DNA]</scope>
    <source>
        <strain evidence="2">ZY171143</strain>
    </source>
</reference>
<organism evidence="1 2">
    <name type="scientific">Faecalibacter bovis</name>
    <dbReference type="NCBI Taxonomy" id="2898187"/>
    <lineage>
        <taxon>Bacteria</taxon>
        <taxon>Pseudomonadati</taxon>
        <taxon>Bacteroidota</taxon>
        <taxon>Flavobacteriia</taxon>
        <taxon>Flavobacteriales</taxon>
        <taxon>Weeksellaceae</taxon>
        <taxon>Faecalibacter</taxon>
    </lineage>
</organism>